<name>A0ABR3G6L6_9PEZI</name>
<feature type="compositionally biased region" description="Basic and acidic residues" evidence="1">
    <location>
        <begin position="1"/>
        <end position="13"/>
    </location>
</feature>
<evidence type="ECO:0000313" key="3">
    <source>
        <dbReference type="Proteomes" id="UP001447188"/>
    </source>
</evidence>
<accession>A0ABR3G6L6</accession>
<evidence type="ECO:0000256" key="1">
    <source>
        <dbReference type="SAM" id="MobiDB-lite"/>
    </source>
</evidence>
<gene>
    <name evidence="2" type="ORF">Q9L58_009673</name>
</gene>
<comment type="caution">
    <text evidence="2">The sequence shown here is derived from an EMBL/GenBank/DDBJ whole genome shotgun (WGS) entry which is preliminary data.</text>
</comment>
<keyword evidence="3" id="KW-1185">Reference proteome</keyword>
<feature type="region of interest" description="Disordered" evidence="1">
    <location>
        <begin position="1"/>
        <end position="27"/>
    </location>
</feature>
<sequence length="85" mass="9852">EHILNSRLPEHLAESAAPEEEEVEQPKGEVESALIVLEHLEMFELQQELADKNILGTLIKMKRKMEASRLRKMGSQHQEKITMYL</sequence>
<evidence type="ECO:0000313" key="2">
    <source>
        <dbReference type="EMBL" id="KAL0631463.1"/>
    </source>
</evidence>
<proteinExistence type="predicted"/>
<reference evidence="2 3" key="1">
    <citation type="submission" date="2024-02" db="EMBL/GenBank/DDBJ databases">
        <title>Discinaceae phylogenomics.</title>
        <authorList>
            <person name="Dirks A.C."/>
            <person name="James T.Y."/>
        </authorList>
    </citation>
    <scope>NUCLEOTIDE SEQUENCE [LARGE SCALE GENOMIC DNA]</scope>
    <source>
        <strain evidence="2 3">ACD0624</strain>
    </source>
</reference>
<organism evidence="2 3">
    <name type="scientific">Discina gigas</name>
    <dbReference type="NCBI Taxonomy" id="1032678"/>
    <lineage>
        <taxon>Eukaryota</taxon>
        <taxon>Fungi</taxon>
        <taxon>Dikarya</taxon>
        <taxon>Ascomycota</taxon>
        <taxon>Pezizomycotina</taxon>
        <taxon>Pezizomycetes</taxon>
        <taxon>Pezizales</taxon>
        <taxon>Discinaceae</taxon>
        <taxon>Discina</taxon>
    </lineage>
</organism>
<feature type="non-terminal residue" evidence="2">
    <location>
        <position position="1"/>
    </location>
</feature>
<feature type="non-terminal residue" evidence="2">
    <location>
        <position position="85"/>
    </location>
</feature>
<protein>
    <submittedName>
        <fullName evidence="2">Uncharacterized protein</fullName>
    </submittedName>
</protein>
<dbReference type="EMBL" id="JBBBZM010000246">
    <property type="protein sequence ID" value="KAL0631463.1"/>
    <property type="molecule type" value="Genomic_DNA"/>
</dbReference>
<dbReference type="Proteomes" id="UP001447188">
    <property type="component" value="Unassembled WGS sequence"/>
</dbReference>